<keyword evidence="1" id="KW-1133">Transmembrane helix</keyword>
<feature type="transmembrane region" description="Helical" evidence="1">
    <location>
        <begin position="45"/>
        <end position="64"/>
    </location>
</feature>
<feature type="transmembrane region" description="Helical" evidence="1">
    <location>
        <begin position="71"/>
        <end position="93"/>
    </location>
</feature>
<name>A0A1H2ZPB4_9PSED</name>
<dbReference type="STRING" id="1007099.SAMN05216287_2394"/>
<keyword evidence="3" id="KW-1185">Reference proteome</keyword>
<keyword evidence="1" id="KW-0472">Membrane</keyword>
<keyword evidence="1" id="KW-0812">Transmembrane</keyword>
<dbReference type="AlphaFoldDB" id="A0A1H2ZPB4"/>
<proteinExistence type="predicted"/>
<evidence type="ECO:0000256" key="1">
    <source>
        <dbReference type="SAM" id="Phobius"/>
    </source>
</evidence>
<protein>
    <submittedName>
        <fullName evidence="2">Uncharacterized protein</fullName>
    </submittedName>
</protein>
<feature type="transmembrane region" description="Helical" evidence="1">
    <location>
        <begin position="12"/>
        <end position="33"/>
    </location>
</feature>
<evidence type="ECO:0000313" key="2">
    <source>
        <dbReference type="EMBL" id="SDX19237.1"/>
    </source>
</evidence>
<dbReference type="RefSeq" id="WP_090228278.1">
    <property type="nucleotide sequence ID" value="NZ_FNNU01000003.1"/>
</dbReference>
<sequence>MISRIANFVADLESLGFFLTLLIGVCLLGYLGVSWLFHLANSGQYLVALFVAGFLFASVAMALLRIPLAQILVLGSAIVCGTAFLLGYGNVLLPLHNAL</sequence>
<evidence type="ECO:0000313" key="3">
    <source>
        <dbReference type="Proteomes" id="UP000243778"/>
    </source>
</evidence>
<organism evidence="2 3">
    <name type="scientific">Pseudomonas kuykendallii</name>
    <dbReference type="NCBI Taxonomy" id="1007099"/>
    <lineage>
        <taxon>Bacteria</taxon>
        <taxon>Pseudomonadati</taxon>
        <taxon>Pseudomonadota</taxon>
        <taxon>Gammaproteobacteria</taxon>
        <taxon>Pseudomonadales</taxon>
        <taxon>Pseudomonadaceae</taxon>
        <taxon>Pseudomonas</taxon>
    </lineage>
</organism>
<dbReference type="Proteomes" id="UP000243778">
    <property type="component" value="Unassembled WGS sequence"/>
</dbReference>
<accession>A0A1H2ZPB4</accession>
<gene>
    <name evidence="2" type="ORF">SAMN05216287_2394</name>
</gene>
<reference evidence="3" key="1">
    <citation type="submission" date="2016-10" db="EMBL/GenBank/DDBJ databases">
        <authorList>
            <person name="Varghese N."/>
            <person name="Submissions S."/>
        </authorList>
    </citation>
    <scope>NUCLEOTIDE SEQUENCE [LARGE SCALE GENOMIC DNA]</scope>
    <source>
        <strain evidence="3">NRRL B-59562</strain>
    </source>
</reference>
<dbReference type="EMBL" id="FNNU01000003">
    <property type="protein sequence ID" value="SDX19237.1"/>
    <property type="molecule type" value="Genomic_DNA"/>
</dbReference>